<evidence type="ECO:0000259" key="5">
    <source>
        <dbReference type="Pfam" id="PF07992"/>
    </source>
</evidence>
<dbReference type="STRING" id="698762.SAMN00808754_3044"/>
<dbReference type="Pfam" id="PF07992">
    <property type="entry name" value="Pyr_redox_2"/>
    <property type="match status" value="1"/>
</dbReference>
<dbReference type="PRINTS" id="PR00469">
    <property type="entry name" value="PNDRDTASEII"/>
</dbReference>
<keyword evidence="7" id="KW-1185">Reference proteome</keyword>
<keyword evidence="2" id="KW-0285">Flavoprotein</keyword>
<keyword evidence="4" id="KW-1133">Transmembrane helix</keyword>
<dbReference type="Proteomes" id="UP000192569">
    <property type="component" value="Chromosome I"/>
</dbReference>
<accession>A0A1W1W268</accession>
<dbReference type="OrthoDB" id="9802028at2"/>
<keyword evidence="4" id="KW-0472">Membrane</keyword>
<name>A0A1W1W268_9FIRM</name>
<dbReference type="InterPro" id="IPR023753">
    <property type="entry name" value="FAD/NAD-binding_dom"/>
</dbReference>
<dbReference type="InterPro" id="IPR036188">
    <property type="entry name" value="FAD/NAD-bd_sf"/>
</dbReference>
<feature type="transmembrane region" description="Helical" evidence="4">
    <location>
        <begin position="6"/>
        <end position="26"/>
    </location>
</feature>
<dbReference type="RefSeq" id="WP_084666704.1">
    <property type="nucleotide sequence ID" value="NZ_LT838272.1"/>
</dbReference>
<gene>
    <name evidence="6" type="ORF">SAMN00808754_3044</name>
</gene>
<keyword evidence="3" id="KW-0274">FAD</keyword>
<dbReference type="SUPFAM" id="SSF55424">
    <property type="entry name" value="FAD/NAD-linked reductases, dimerisation (C-terminal) domain"/>
    <property type="match status" value="1"/>
</dbReference>
<keyword evidence="4" id="KW-0812">Transmembrane</keyword>
<evidence type="ECO:0000256" key="1">
    <source>
        <dbReference type="ARBA" id="ARBA00001974"/>
    </source>
</evidence>
<evidence type="ECO:0000313" key="7">
    <source>
        <dbReference type="Proteomes" id="UP000192569"/>
    </source>
</evidence>
<protein>
    <submittedName>
        <fullName evidence="6">Pyruvate/2-oxoglutarate dehydrogenase complex, dihydrolipoamide dehydrogenase (E3) component</fullName>
    </submittedName>
</protein>
<dbReference type="AlphaFoldDB" id="A0A1W1W268"/>
<evidence type="ECO:0000313" key="6">
    <source>
        <dbReference type="EMBL" id="SMB99715.1"/>
    </source>
</evidence>
<proteinExistence type="predicted"/>
<dbReference type="PANTHER" id="PTHR43429">
    <property type="entry name" value="PYRIDINE NUCLEOTIDE-DISULFIDE OXIDOREDUCTASE DOMAIN-CONTAINING"/>
    <property type="match status" value="1"/>
</dbReference>
<evidence type="ECO:0000256" key="2">
    <source>
        <dbReference type="ARBA" id="ARBA00022630"/>
    </source>
</evidence>
<feature type="domain" description="FAD/NAD(P)-binding" evidence="5">
    <location>
        <begin position="5"/>
        <end position="297"/>
    </location>
</feature>
<evidence type="ECO:0000256" key="4">
    <source>
        <dbReference type="SAM" id="Phobius"/>
    </source>
</evidence>
<dbReference type="InterPro" id="IPR016156">
    <property type="entry name" value="FAD/NAD-linked_Rdtase_dimer_sf"/>
</dbReference>
<dbReference type="SUPFAM" id="SSF51905">
    <property type="entry name" value="FAD/NAD(P)-binding domain"/>
    <property type="match status" value="1"/>
</dbReference>
<dbReference type="EMBL" id="LT838272">
    <property type="protein sequence ID" value="SMB99715.1"/>
    <property type="molecule type" value="Genomic_DNA"/>
</dbReference>
<organism evidence="6 7">
    <name type="scientific">Thermanaeromonas toyohensis ToBE</name>
    <dbReference type="NCBI Taxonomy" id="698762"/>
    <lineage>
        <taxon>Bacteria</taxon>
        <taxon>Bacillati</taxon>
        <taxon>Bacillota</taxon>
        <taxon>Clostridia</taxon>
        <taxon>Neomoorellales</taxon>
        <taxon>Neomoorellaceae</taxon>
        <taxon>Thermanaeromonas</taxon>
    </lineage>
</organism>
<dbReference type="Gene3D" id="3.50.50.60">
    <property type="entry name" value="FAD/NAD(P)-binding domain"/>
    <property type="match status" value="3"/>
</dbReference>
<keyword evidence="6" id="KW-0670">Pyruvate</keyword>
<comment type="cofactor">
    <cofactor evidence="1">
        <name>FAD</name>
        <dbReference type="ChEBI" id="CHEBI:57692"/>
    </cofactor>
</comment>
<dbReference type="PRINTS" id="PR00368">
    <property type="entry name" value="FADPNR"/>
</dbReference>
<dbReference type="InterPro" id="IPR050260">
    <property type="entry name" value="FAD-bd_OxRdtase"/>
</dbReference>
<reference evidence="6 7" key="1">
    <citation type="submission" date="2017-04" db="EMBL/GenBank/DDBJ databases">
        <authorList>
            <person name="Afonso C.L."/>
            <person name="Miller P.J."/>
            <person name="Scott M.A."/>
            <person name="Spackman E."/>
            <person name="Goraichik I."/>
            <person name="Dimitrov K.M."/>
            <person name="Suarez D.L."/>
            <person name="Swayne D.E."/>
        </authorList>
    </citation>
    <scope>NUCLEOTIDE SEQUENCE [LARGE SCALE GENOMIC DNA]</scope>
    <source>
        <strain evidence="6 7">ToBE</strain>
    </source>
</reference>
<dbReference type="PANTHER" id="PTHR43429:SF3">
    <property type="entry name" value="NITRITE REDUCTASE [NAD(P)H]"/>
    <property type="match status" value="1"/>
</dbReference>
<dbReference type="GO" id="GO:0016491">
    <property type="term" value="F:oxidoreductase activity"/>
    <property type="evidence" value="ECO:0007669"/>
    <property type="project" value="InterPro"/>
</dbReference>
<sequence length="419" mass="45791">MKRTDILIIGGGLAGYTAAMAARGYFPSRKVTLVRKERIPLLPWGLAYACGRGELKKNLMHDFSLLDNGIEILIEEIKEIEPQGKWVSFIDSTQLYYDKLILATGSHPAPWPVKGHHLRGIYTLKKHLAYLRELINALDQAQDIVILGGGISGLQLAEACSLRGLRVTVVEREPHCLSSMFDEDLCSLIEERLMSQGIKVINCATIEEFYGKEQVQSVRISTGELLKAEVVVLAIGLVPNIDLAFRAGIEIGEGGIKVDEYLRTSKEDVFAVGDCASKPFFFDTDSSYIRRASMAGHEARVAAANLYGPKKTRKIRIDKLLLAIGGLALGSAGLTWLKAASLGIEAGRVDIKLNTYPGSPVVRMIYARDTGAILGVQIKGSNIISVREAMNSWVTLMEEGRAILNLPPVEETLCCVPPG</sequence>
<evidence type="ECO:0000256" key="3">
    <source>
        <dbReference type="ARBA" id="ARBA00022827"/>
    </source>
</evidence>